<evidence type="ECO:0000313" key="2">
    <source>
        <dbReference type="Proteomes" id="UP001497444"/>
    </source>
</evidence>
<sequence length="104" mass="11434">MTSVENGSPQHAERIEHAAAPALDFLHKLEAHTEELKKSTRSNKWFKLGCKSTAVSPTPCAAFSGNEAKEDMSTTRHSTAPKIRRSRAPLVVNYFPTGVTLSLR</sequence>
<dbReference type="Proteomes" id="UP001497444">
    <property type="component" value="Chromosome 13"/>
</dbReference>
<reference evidence="1" key="1">
    <citation type="submission" date="2024-02" db="EMBL/GenBank/DDBJ databases">
        <authorList>
            <consortium name="ELIXIR-Norway"/>
            <consortium name="Elixir Norway"/>
        </authorList>
    </citation>
    <scope>NUCLEOTIDE SEQUENCE</scope>
</reference>
<evidence type="ECO:0000313" key="1">
    <source>
        <dbReference type="EMBL" id="CAK9260515.1"/>
    </source>
</evidence>
<proteinExistence type="predicted"/>
<gene>
    <name evidence="1" type="ORF">CSSPJE1EN1_LOCUS5993</name>
</gene>
<protein>
    <submittedName>
        <fullName evidence="1">Uncharacterized protein</fullName>
    </submittedName>
</protein>
<organism evidence="1 2">
    <name type="scientific">Sphagnum jensenii</name>
    <dbReference type="NCBI Taxonomy" id="128206"/>
    <lineage>
        <taxon>Eukaryota</taxon>
        <taxon>Viridiplantae</taxon>
        <taxon>Streptophyta</taxon>
        <taxon>Embryophyta</taxon>
        <taxon>Bryophyta</taxon>
        <taxon>Sphagnophytina</taxon>
        <taxon>Sphagnopsida</taxon>
        <taxon>Sphagnales</taxon>
        <taxon>Sphagnaceae</taxon>
        <taxon>Sphagnum</taxon>
    </lineage>
</organism>
<accession>A0ABP0W4M4</accession>
<dbReference type="EMBL" id="OZ020108">
    <property type="protein sequence ID" value="CAK9260515.1"/>
    <property type="molecule type" value="Genomic_DNA"/>
</dbReference>
<name>A0ABP0W4M4_9BRYO</name>
<keyword evidence="2" id="KW-1185">Reference proteome</keyword>